<evidence type="ECO:0000256" key="9">
    <source>
        <dbReference type="ARBA" id="ARBA00022857"/>
    </source>
</evidence>
<feature type="transmembrane region" description="Helical" evidence="16">
    <location>
        <begin position="92"/>
        <end position="109"/>
    </location>
</feature>
<keyword evidence="19" id="KW-1185">Reference proteome</keyword>
<dbReference type="PANTHER" id="PTHR44758:SF1">
    <property type="entry name" value="NAD(P) TRANSHYDROGENASE SUBUNIT BETA"/>
    <property type="match status" value="1"/>
</dbReference>
<name>W6K2U4_9MICO</name>
<dbReference type="AlphaFoldDB" id="W6K2U4"/>
<keyword evidence="18" id="KW-0560">Oxidoreductase</keyword>
<comment type="function">
    <text evidence="1 15">The transhydrogenation between NADH and NADP is coupled to respiration and ATP hydrolysis and functions as a proton pump across the membrane.</text>
</comment>
<dbReference type="PANTHER" id="PTHR44758">
    <property type="entry name" value="NAD(P) TRANSHYDROGENASE SUBUNIT BETA"/>
    <property type="match status" value="1"/>
</dbReference>
<keyword evidence="10 15" id="KW-1278">Translocase</keyword>
<evidence type="ECO:0000256" key="4">
    <source>
        <dbReference type="ARBA" id="ARBA00012943"/>
    </source>
</evidence>
<dbReference type="Pfam" id="PF02233">
    <property type="entry name" value="PNTB"/>
    <property type="match status" value="1"/>
</dbReference>
<keyword evidence="8 16" id="KW-0812">Transmembrane</keyword>
<protein>
    <recommendedName>
        <fullName evidence="5 15">NAD(P) transhydrogenase subunit beta</fullName>
        <ecNumber evidence="4 15">7.1.1.1</ecNumber>
    </recommendedName>
    <alternativeName>
        <fullName evidence="15">Nicotinamide nucleotide transhydrogenase subunit beta</fullName>
    </alternativeName>
</protein>
<evidence type="ECO:0000259" key="17">
    <source>
        <dbReference type="Pfam" id="PF02233"/>
    </source>
</evidence>
<dbReference type="InterPro" id="IPR012136">
    <property type="entry name" value="NADH_DH_b"/>
</dbReference>
<feature type="transmembrane region" description="Helical" evidence="16">
    <location>
        <begin position="129"/>
        <end position="150"/>
    </location>
</feature>
<evidence type="ECO:0000256" key="15">
    <source>
        <dbReference type="PIRNR" id="PIRNR000204"/>
    </source>
</evidence>
<dbReference type="SUPFAM" id="SSF52467">
    <property type="entry name" value="DHS-like NAD/FAD-binding domain"/>
    <property type="match status" value="1"/>
</dbReference>
<evidence type="ECO:0000256" key="16">
    <source>
        <dbReference type="SAM" id="Phobius"/>
    </source>
</evidence>
<dbReference type="GO" id="GO:0016491">
    <property type="term" value="F:oxidoreductase activity"/>
    <property type="evidence" value="ECO:0007669"/>
    <property type="project" value="UniProtKB-KW"/>
</dbReference>
<evidence type="ECO:0000256" key="8">
    <source>
        <dbReference type="ARBA" id="ARBA00022692"/>
    </source>
</evidence>
<comment type="subcellular location">
    <subcellularLocation>
        <location evidence="2">Cell inner membrane</location>
        <topology evidence="2">Multi-pass membrane protein</topology>
    </subcellularLocation>
</comment>
<evidence type="ECO:0000256" key="7">
    <source>
        <dbReference type="ARBA" id="ARBA00022519"/>
    </source>
</evidence>
<keyword evidence="6 15" id="KW-1003">Cell membrane</keyword>
<dbReference type="STRING" id="1193182.BN11_1940024"/>
<dbReference type="EC" id="7.1.1.1" evidence="4 15"/>
<dbReference type="FunFam" id="3.40.50.1220:FF:000002">
    <property type="entry name" value="NAD(P) transhydrogenase subunit beta"/>
    <property type="match status" value="1"/>
</dbReference>
<evidence type="ECO:0000256" key="2">
    <source>
        <dbReference type="ARBA" id="ARBA00004429"/>
    </source>
</evidence>
<evidence type="ECO:0000256" key="14">
    <source>
        <dbReference type="ARBA" id="ARBA00048202"/>
    </source>
</evidence>
<evidence type="ECO:0000256" key="6">
    <source>
        <dbReference type="ARBA" id="ARBA00022475"/>
    </source>
</evidence>
<comment type="caution">
    <text evidence="18">The sequence shown here is derived from an EMBL/GenBank/DDBJ whole genome shotgun (WGS) entry which is preliminary data.</text>
</comment>
<evidence type="ECO:0000256" key="5">
    <source>
        <dbReference type="ARBA" id="ARBA00014581"/>
    </source>
</evidence>
<gene>
    <name evidence="18" type="primary">pntB</name>
    <name evidence="18" type="ORF">BN11_1940024</name>
</gene>
<feature type="transmembrane region" description="Helical" evidence="16">
    <location>
        <begin position="191"/>
        <end position="209"/>
    </location>
</feature>
<dbReference type="RefSeq" id="WP_048698230.1">
    <property type="nucleotide sequence ID" value="NZ_HG764815.1"/>
</dbReference>
<evidence type="ECO:0000256" key="3">
    <source>
        <dbReference type="ARBA" id="ARBA00007919"/>
    </source>
</evidence>
<keyword evidence="12 15" id="KW-0520">NAD</keyword>
<dbReference type="InterPro" id="IPR034300">
    <property type="entry name" value="PNTB-like"/>
</dbReference>
<dbReference type="GO" id="GO:0005886">
    <property type="term" value="C:plasma membrane"/>
    <property type="evidence" value="ECO:0007669"/>
    <property type="project" value="UniProtKB-SubCell"/>
</dbReference>
<comment type="similarity">
    <text evidence="3 15">Belongs to the PNT beta subunit family.</text>
</comment>
<evidence type="ECO:0000256" key="12">
    <source>
        <dbReference type="ARBA" id="ARBA00023027"/>
    </source>
</evidence>
<evidence type="ECO:0000256" key="13">
    <source>
        <dbReference type="ARBA" id="ARBA00023136"/>
    </source>
</evidence>
<keyword evidence="11 16" id="KW-1133">Transmembrane helix</keyword>
<dbReference type="InterPro" id="IPR029035">
    <property type="entry name" value="DHS-like_NAD/FAD-binding_dom"/>
</dbReference>
<keyword evidence="13 15" id="KW-0472">Membrane</keyword>
<accession>W6K2U4</accession>
<evidence type="ECO:0000256" key="1">
    <source>
        <dbReference type="ARBA" id="ARBA00003943"/>
    </source>
</evidence>
<feature type="transmembrane region" description="Helical" evidence="16">
    <location>
        <begin position="6"/>
        <end position="26"/>
    </location>
</feature>
<evidence type="ECO:0000256" key="11">
    <source>
        <dbReference type="ARBA" id="ARBA00022989"/>
    </source>
</evidence>
<dbReference type="Gene3D" id="3.40.50.1220">
    <property type="entry name" value="TPP-binding domain"/>
    <property type="match status" value="1"/>
</dbReference>
<dbReference type="Proteomes" id="UP000035763">
    <property type="component" value="Unassembled WGS sequence"/>
</dbReference>
<organism evidence="18 19">
    <name type="scientific">Nostocoides australiense Ben110</name>
    <dbReference type="NCBI Taxonomy" id="1193182"/>
    <lineage>
        <taxon>Bacteria</taxon>
        <taxon>Bacillati</taxon>
        <taxon>Actinomycetota</taxon>
        <taxon>Actinomycetes</taxon>
        <taxon>Micrococcales</taxon>
        <taxon>Intrasporangiaceae</taxon>
        <taxon>Nostocoides</taxon>
    </lineage>
</organism>
<sequence length="468" mass="49721">MDVSTTLVSGAYLIAGLFFILALSGLSKHETARMGNRYGIAGMVIALVVTVLLAGDRTDWNGLFWILPAMVVAAVLGMSVARKVEMTQMPELIAILHSFVGLAAVLVGWNSSYEEHAAIAYPTIHDVEVFVGVFIGAVTFTGSIVAYLKLSAKIKSAPKMLPAHNLVNLGIIAVFVVLTIIYCLVDPENMFLRQLLLGIMTLLALFLGWHLVSSIGGGDMPVVVSMLNSYSGWAAAAAGFLLNNALLIITGALVGSSGAFLSYIMCKGMNRNFLAVISGGFGVEGGTVASDTDYGEHREITAEGAAELLREAKSVVITPGYGMATAQAQHAVAEITKVLRGKGVNVRFGIHPVAGRLPGHMNVLLAEAKVPYDIVLEMDEINDDLADTDVVLVIGANDTVNPAAMDDPNSPIAGMPVLHVWEAGDVIVFKRSMATGYAGVQNPLFFKENTQMLFGDAKERVEDILKAL</sequence>
<feature type="domain" description="NADP transhydrogenase beta-like" evidence="17">
    <location>
        <begin position="11"/>
        <end position="466"/>
    </location>
</feature>
<evidence type="ECO:0000256" key="10">
    <source>
        <dbReference type="ARBA" id="ARBA00022967"/>
    </source>
</evidence>
<keyword evidence="7 15" id="KW-0997">Cell inner membrane</keyword>
<proteinExistence type="inferred from homology"/>
<feature type="transmembrane region" description="Helical" evidence="16">
    <location>
        <begin position="162"/>
        <end position="185"/>
    </location>
</feature>
<feature type="transmembrane region" description="Helical" evidence="16">
    <location>
        <begin position="38"/>
        <end position="56"/>
    </location>
</feature>
<dbReference type="OrthoDB" id="9763786at2"/>
<dbReference type="NCBIfam" id="NF006974">
    <property type="entry name" value="PRK09444.1"/>
    <property type="match status" value="1"/>
</dbReference>
<dbReference type="GO" id="GO:0008750">
    <property type="term" value="F:proton-translocating NAD(P)+ transhydrogenase activity"/>
    <property type="evidence" value="ECO:0007669"/>
    <property type="project" value="UniProtKB-EC"/>
</dbReference>
<comment type="catalytic activity">
    <reaction evidence="14 15">
        <text>NAD(+) + NADPH + H(+)(in) = NADH + NADP(+) + H(+)(out)</text>
        <dbReference type="Rhea" id="RHEA:47992"/>
        <dbReference type="ChEBI" id="CHEBI:15378"/>
        <dbReference type="ChEBI" id="CHEBI:57540"/>
        <dbReference type="ChEBI" id="CHEBI:57783"/>
        <dbReference type="ChEBI" id="CHEBI:57945"/>
        <dbReference type="ChEBI" id="CHEBI:58349"/>
        <dbReference type="EC" id="7.1.1.1"/>
    </reaction>
</comment>
<evidence type="ECO:0000313" key="18">
    <source>
        <dbReference type="EMBL" id="CCH72744.1"/>
    </source>
</evidence>
<reference evidence="18 19" key="1">
    <citation type="journal article" date="2013" name="ISME J.">
        <title>A metabolic model for members of the genus Tetrasphaera involved in enhanced biological phosphorus removal.</title>
        <authorList>
            <person name="Kristiansen R."/>
            <person name="Nguyen H.T.T."/>
            <person name="Saunders A.M."/>
            <person name="Nielsen J.L."/>
            <person name="Wimmer R."/>
            <person name="Le V.Q."/>
            <person name="McIlroy S.J."/>
            <person name="Petrovski S."/>
            <person name="Seviour R.J."/>
            <person name="Calteau A."/>
            <person name="Nielsen K.L."/>
            <person name="Nielsen P.H."/>
        </authorList>
    </citation>
    <scope>NUCLEOTIDE SEQUENCE [LARGE SCALE GENOMIC DNA]</scope>
    <source>
        <strain evidence="18 19">Ben110</strain>
    </source>
</reference>
<keyword evidence="9 15" id="KW-0521">NADP</keyword>
<dbReference type="EMBL" id="CAJA01000106">
    <property type="protein sequence ID" value="CCH72744.1"/>
    <property type="molecule type" value="Genomic_DNA"/>
</dbReference>
<dbReference type="GO" id="GO:0050661">
    <property type="term" value="F:NADP binding"/>
    <property type="evidence" value="ECO:0007669"/>
    <property type="project" value="InterPro"/>
</dbReference>
<dbReference type="PIRSF" id="PIRSF000204">
    <property type="entry name" value="PNTB"/>
    <property type="match status" value="1"/>
</dbReference>
<evidence type="ECO:0000313" key="19">
    <source>
        <dbReference type="Proteomes" id="UP000035763"/>
    </source>
</evidence>
<feature type="transmembrane region" description="Helical" evidence="16">
    <location>
        <begin position="62"/>
        <end position="80"/>
    </location>
</feature>